<keyword evidence="1" id="KW-0479">Metal-binding</keyword>
<dbReference type="PROSITE" id="PS50158">
    <property type="entry name" value="ZF_CCHC"/>
    <property type="match status" value="1"/>
</dbReference>
<keyword evidence="1" id="KW-0862">Zinc</keyword>
<name>A0A8T2B2E6_ARASU</name>
<evidence type="ECO:0000256" key="2">
    <source>
        <dbReference type="SAM" id="Coils"/>
    </source>
</evidence>
<comment type="caution">
    <text evidence="4">The sequence shown here is derived from an EMBL/GenBank/DDBJ whole genome shotgun (WGS) entry which is preliminary data.</text>
</comment>
<evidence type="ECO:0000256" key="1">
    <source>
        <dbReference type="PROSITE-ProRule" id="PRU00047"/>
    </source>
</evidence>
<feature type="coiled-coil region" evidence="2">
    <location>
        <begin position="432"/>
        <end position="466"/>
    </location>
</feature>
<organism evidence="4 5">
    <name type="scientific">Arabidopsis suecica</name>
    <name type="common">Swedish thale-cress</name>
    <name type="synonym">Cardaminopsis suecica</name>
    <dbReference type="NCBI Taxonomy" id="45249"/>
    <lineage>
        <taxon>Eukaryota</taxon>
        <taxon>Viridiplantae</taxon>
        <taxon>Streptophyta</taxon>
        <taxon>Embryophyta</taxon>
        <taxon>Tracheophyta</taxon>
        <taxon>Spermatophyta</taxon>
        <taxon>Magnoliopsida</taxon>
        <taxon>eudicotyledons</taxon>
        <taxon>Gunneridae</taxon>
        <taxon>Pentapetalae</taxon>
        <taxon>rosids</taxon>
        <taxon>malvids</taxon>
        <taxon>Brassicales</taxon>
        <taxon>Brassicaceae</taxon>
        <taxon>Camelineae</taxon>
        <taxon>Arabidopsis</taxon>
    </lineage>
</organism>
<accession>A0A8T2B2E6</accession>
<dbReference type="EMBL" id="JAEFBJ010000008">
    <property type="protein sequence ID" value="KAG7580373.1"/>
    <property type="molecule type" value="Genomic_DNA"/>
</dbReference>
<protein>
    <submittedName>
        <fullName evidence="4">Zinc finger CCHC-type</fullName>
    </submittedName>
</protein>
<dbReference type="AlphaFoldDB" id="A0A8T2B2E6"/>
<dbReference type="Proteomes" id="UP000694251">
    <property type="component" value="Chromosome 8"/>
</dbReference>
<reference evidence="4 5" key="1">
    <citation type="submission" date="2020-12" db="EMBL/GenBank/DDBJ databases">
        <title>Concerted genomic and epigenomic changes stabilize Arabidopsis allopolyploids.</title>
        <authorList>
            <person name="Chen Z."/>
        </authorList>
    </citation>
    <scope>NUCLEOTIDE SEQUENCE [LARGE SCALE GENOMIC DNA]</scope>
    <source>
        <strain evidence="4">As9502</strain>
        <tissue evidence="4">Leaf</tissue>
    </source>
</reference>
<sequence length="670" mass="76270">MESYAQLIDVYNPLLLDGANYGYWKVRTKTNICDIDEDAWTAVECGWEKPYVTSEDGELVAKPRTKWTATEKKMSKFNSKALNAIFKSVKRREFELIQGCESAKEAWDILQNVFEGTDNVKRTRLELLASKFENIRMNDDEKIVDFSARLSSIANEAQVLGKRYKDAKLVKKLLRCLPPKFLSLKTVIKLTNNMDELKFNDAVGMLQAEEIEMDSISPKLLKDHVFTVDEDKQQILKVEEVMRLMIQKFEENMDLLFKTVTTCRLKEREEGQNKYDVECYKCHGIGHIKSDCPSFKKKEIKCNKCDGYGHTKGECISSQKKMMKMGQRGSDRKSCEEKDVLNLVALHGCMKSEKENKEHESAGSCVTQTISVATDSDSESDQDVDVQAEFRSLFDSWVKLSNDNIQLIKTNRMLEAKVSMLELKADPEKTVCELSVADRHVLEQKINKLQEEFQCEKEKSKSLEHELSENHKKIRMLNNGSTNLDQILAMGRTEKHHYGLGYRGISTCVGENTEKLSNFVLGSRSLCTAQGHEPAHGASKMMGVSMSCNTLHGDLKKNDHSHKAKSITSRQSQSCFHCGSCGHVVAFCVKRQESIKRAWQLKKCFIEPRRYNAVWIAKQDLYVKSIQGEYSVQYPVTQDKAVPDIPVQPEKNAESQSNENTCVIVDAKSI</sequence>
<proteinExistence type="predicted"/>
<evidence type="ECO:0000259" key="3">
    <source>
        <dbReference type="PROSITE" id="PS50158"/>
    </source>
</evidence>
<dbReference type="OrthoDB" id="1112795at2759"/>
<evidence type="ECO:0000313" key="5">
    <source>
        <dbReference type="Proteomes" id="UP000694251"/>
    </source>
</evidence>
<evidence type="ECO:0000313" key="4">
    <source>
        <dbReference type="EMBL" id="KAG7580373.1"/>
    </source>
</evidence>
<feature type="domain" description="CCHC-type" evidence="3">
    <location>
        <begin position="279"/>
        <end position="294"/>
    </location>
</feature>
<dbReference type="GO" id="GO:0008270">
    <property type="term" value="F:zinc ion binding"/>
    <property type="evidence" value="ECO:0007669"/>
    <property type="project" value="UniProtKB-KW"/>
</dbReference>
<keyword evidence="2" id="KW-0175">Coiled coil</keyword>
<keyword evidence="5" id="KW-1185">Reference proteome</keyword>
<gene>
    <name evidence="4" type="ORF">ISN44_As08g001800</name>
</gene>
<dbReference type="Pfam" id="PF14223">
    <property type="entry name" value="Retrotran_gag_2"/>
    <property type="match status" value="1"/>
</dbReference>
<dbReference type="SMART" id="SM00343">
    <property type="entry name" value="ZnF_C2HC"/>
    <property type="match status" value="3"/>
</dbReference>
<dbReference type="InterPro" id="IPR001878">
    <property type="entry name" value="Znf_CCHC"/>
</dbReference>
<dbReference type="PANTHER" id="PTHR35317:SF23">
    <property type="entry name" value="OS04G0629600 PROTEIN"/>
    <property type="match status" value="1"/>
</dbReference>
<keyword evidence="1" id="KW-0863">Zinc-finger</keyword>
<dbReference type="GO" id="GO:0003676">
    <property type="term" value="F:nucleic acid binding"/>
    <property type="evidence" value="ECO:0007669"/>
    <property type="project" value="InterPro"/>
</dbReference>
<dbReference type="PANTHER" id="PTHR35317">
    <property type="entry name" value="OS04G0629600 PROTEIN"/>
    <property type="match status" value="1"/>
</dbReference>